<dbReference type="GO" id="GO:0005829">
    <property type="term" value="C:cytosol"/>
    <property type="evidence" value="ECO:0007669"/>
    <property type="project" value="TreeGrafter"/>
</dbReference>
<dbReference type="Pfam" id="PF13538">
    <property type="entry name" value="UvrD_C_2"/>
    <property type="match status" value="1"/>
</dbReference>
<evidence type="ECO:0000256" key="5">
    <source>
        <dbReference type="PROSITE-ProRule" id="PRU00560"/>
    </source>
</evidence>
<protein>
    <submittedName>
        <fullName evidence="7">DNA helicase IV</fullName>
    </submittedName>
</protein>
<dbReference type="GO" id="GO:0000725">
    <property type="term" value="P:recombinational repair"/>
    <property type="evidence" value="ECO:0007669"/>
    <property type="project" value="TreeGrafter"/>
</dbReference>
<keyword evidence="3 5" id="KW-0347">Helicase</keyword>
<evidence type="ECO:0000313" key="8">
    <source>
        <dbReference type="Proteomes" id="UP000198589"/>
    </source>
</evidence>
<dbReference type="RefSeq" id="WP_092195983.1">
    <property type="nucleotide sequence ID" value="NZ_FOND01000004.1"/>
</dbReference>
<dbReference type="SUPFAM" id="SSF52540">
    <property type="entry name" value="P-loop containing nucleoside triphosphate hydrolases"/>
    <property type="match status" value="1"/>
</dbReference>
<dbReference type="EMBL" id="FOND01000004">
    <property type="protein sequence ID" value="SFE52101.1"/>
    <property type="molecule type" value="Genomic_DNA"/>
</dbReference>
<gene>
    <name evidence="7" type="ORF">SAMN05216574_10477</name>
</gene>
<dbReference type="Gene3D" id="3.40.50.300">
    <property type="entry name" value="P-loop containing nucleotide triphosphate hydrolases"/>
    <property type="match status" value="2"/>
</dbReference>
<keyword evidence="4 5" id="KW-0067">ATP-binding</keyword>
<dbReference type="Proteomes" id="UP000198589">
    <property type="component" value="Unassembled WGS sequence"/>
</dbReference>
<dbReference type="PROSITE" id="PS51198">
    <property type="entry name" value="UVRD_HELICASE_ATP_BIND"/>
    <property type="match status" value="1"/>
</dbReference>
<keyword evidence="2 5" id="KW-0378">Hydrolase</keyword>
<organism evidence="7 8">
    <name type="scientific">Blastococcus tunisiensis</name>
    <dbReference type="NCBI Taxonomy" id="1798228"/>
    <lineage>
        <taxon>Bacteria</taxon>
        <taxon>Bacillati</taxon>
        <taxon>Actinomycetota</taxon>
        <taxon>Actinomycetes</taxon>
        <taxon>Geodermatophilales</taxon>
        <taxon>Geodermatophilaceae</taxon>
        <taxon>Blastococcus</taxon>
    </lineage>
</organism>
<dbReference type="InterPro" id="IPR027417">
    <property type="entry name" value="P-loop_NTPase"/>
</dbReference>
<feature type="binding site" evidence="5">
    <location>
        <begin position="203"/>
        <end position="210"/>
    </location>
    <ligand>
        <name>ATP</name>
        <dbReference type="ChEBI" id="CHEBI:30616"/>
    </ligand>
</feature>
<dbReference type="PANTHER" id="PTHR11070">
    <property type="entry name" value="UVRD / RECB / PCRA DNA HELICASE FAMILY MEMBER"/>
    <property type="match status" value="1"/>
</dbReference>
<dbReference type="Pfam" id="PF13245">
    <property type="entry name" value="AAA_19"/>
    <property type="match status" value="1"/>
</dbReference>
<evidence type="ECO:0000256" key="4">
    <source>
        <dbReference type="ARBA" id="ARBA00022840"/>
    </source>
</evidence>
<dbReference type="InterPro" id="IPR027785">
    <property type="entry name" value="UvrD-like_helicase_C"/>
</dbReference>
<evidence type="ECO:0000313" key="7">
    <source>
        <dbReference type="EMBL" id="SFE52101.1"/>
    </source>
</evidence>
<evidence type="ECO:0000256" key="3">
    <source>
        <dbReference type="ARBA" id="ARBA00022806"/>
    </source>
</evidence>
<accession>A0A1I2B7I5</accession>
<dbReference type="OrthoDB" id="9787585at2"/>
<name>A0A1I2B7I5_9ACTN</name>
<dbReference type="InterPro" id="IPR014016">
    <property type="entry name" value="UvrD-like_ATP-bd"/>
</dbReference>
<evidence type="ECO:0000259" key="6">
    <source>
        <dbReference type="PROSITE" id="PS51198"/>
    </source>
</evidence>
<feature type="domain" description="UvrD-like helicase ATP-binding" evidence="6">
    <location>
        <begin position="182"/>
        <end position="529"/>
    </location>
</feature>
<proteinExistence type="predicted"/>
<keyword evidence="1 5" id="KW-0547">Nucleotide-binding</keyword>
<dbReference type="GO" id="GO:0005524">
    <property type="term" value="F:ATP binding"/>
    <property type="evidence" value="ECO:0007669"/>
    <property type="project" value="UniProtKB-UniRule"/>
</dbReference>
<dbReference type="GO" id="GO:0043138">
    <property type="term" value="F:3'-5' DNA helicase activity"/>
    <property type="evidence" value="ECO:0007669"/>
    <property type="project" value="TreeGrafter"/>
</dbReference>
<dbReference type="GO" id="GO:0003677">
    <property type="term" value="F:DNA binding"/>
    <property type="evidence" value="ECO:0007669"/>
    <property type="project" value="InterPro"/>
</dbReference>
<evidence type="ECO:0000256" key="1">
    <source>
        <dbReference type="ARBA" id="ARBA00022741"/>
    </source>
</evidence>
<dbReference type="PANTHER" id="PTHR11070:SF45">
    <property type="entry name" value="DNA 3'-5' HELICASE"/>
    <property type="match status" value="1"/>
</dbReference>
<dbReference type="STRING" id="1798228.SAMN05216574_10477"/>
<evidence type="ECO:0000256" key="2">
    <source>
        <dbReference type="ARBA" id="ARBA00022801"/>
    </source>
</evidence>
<dbReference type="AlphaFoldDB" id="A0A1I2B7I5"/>
<reference evidence="8" key="1">
    <citation type="submission" date="2016-10" db="EMBL/GenBank/DDBJ databases">
        <authorList>
            <person name="Varghese N."/>
            <person name="Submissions S."/>
        </authorList>
    </citation>
    <scope>NUCLEOTIDE SEQUENCE [LARGE SCALE GENOMIC DNA]</scope>
    <source>
        <strain evidence="8">DSM 46838</strain>
    </source>
</reference>
<sequence>MTASPATPETDRHPDLDLEQQYVTRSYQLLDKGLADVEHTYASYQEGNRATAAALRRALDILRNSRGSGQLVFGRVDRDGEPLYIGRRRVHDESKNLVVASWHAPAAQVFYQATPEDPQDLDLKRVFVEQDRILSRLVDEITAASVGVAQDADAAGPTPVSDALLIELDRSRDGAMREVVATIQAEQFRIIRAPRDRVLVVQGGPGTGKTVVGLHRAAWHAFNDEGLRRAGILVVAPNTAFLSYMSGVLPSLDASDVLQVDLASLYPGEAMATGTDPVGVARVKGSAAMAQVLRRALDARRGWGDEDLEFSLGGARTTLAADRIRALVDDAAARDLPHNQARDVLRQSLSAAAYAAYAGAQAAGGRAVIATEPAIRRLSTFNNALDRMWPTFTAEELLRGLYGTQSWLVEASDGLLSADERAGLYREPRTSIGDEPWTDGDLFCLDELSYLLNGEVRTYRHVVVDEAQDLSPMQARALARRCPSGSFTVLGDLAQATGAWIRDSWSELTTHLSTSETVVETLTIGYRVPSAALELAARLLPLISPNLEAPTSVRLGAGDPTVHIAGEDSVEDRALDLAAADVEDGRTTAIVLPDSSFDSLLERCTAAGTTIGNGRDGDFSHPLTLVPASSVKGLEFDSVVLLGPTELARSAVDGRRLLYIAMTRCTQVLRLVDDGVLPEGLDHLLPSGPDPDEPEVEVIGDDGARAEKRADSADLDALVELVTRLGDDDRALVMALARRLLQEGTRDSEV</sequence>
<keyword evidence="8" id="KW-1185">Reference proteome</keyword>
<dbReference type="InterPro" id="IPR000212">
    <property type="entry name" value="DNA_helicase_UvrD/REP"/>
</dbReference>
<dbReference type="GO" id="GO:0016787">
    <property type="term" value="F:hydrolase activity"/>
    <property type="evidence" value="ECO:0007669"/>
    <property type="project" value="UniProtKB-UniRule"/>
</dbReference>